<dbReference type="AlphaFoldDB" id="A0A517QIR4"/>
<dbReference type="Proteomes" id="UP000315724">
    <property type="component" value="Chromosome"/>
</dbReference>
<keyword evidence="2" id="KW-1185">Reference proteome</keyword>
<organism evidence="1 2">
    <name type="scientific">Thalassoglobus polymorphus</name>
    <dbReference type="NCBI Taxonomy" id="2527994"/>
    <lineage>
        <taxon>Bacteria</taxon>
        <taxon>Pseudomonadati</taxon>
        <taxon>Planctomycetota</taxon>
        <taxon>Planctomycetia</taxon>
        <taxon>Planctomycetales</taxon>
        <taxon>Planctomycetaceae</taxon>
        <taxon>Thalassoglobus</taxon>
    </lineage>
</organism>
<name>A0A517QIR4_9PLAN</name>
<accession>A0A517QIR4</accession>
<gene>
    <name evidence="1" type="ORF">Mal48_07090</name>
</gene>
<reference evidence="1 2" key="1">
    <citation type="submission" date="2019-02" db="EMBL/GenBank/DDBJ databases">
        <title>Deep-cultivation of Planctomycetes and their phenomic and genomic characterization uncovers novel biology.</title>
        <authorList>
            <person name="Wiegand S."/>
            <person name="Jogler M."/>
            <person name="Boedeker C."/>
            <person name="Pinto D."/>
            <person name="Vollmers J."/>
            <person name="Rivas-Marin E."/>
            <person name="Kohn T."/>
            <person name="Peeters S.H."/>
            <person name="Heuer A."/>
            <person name="Rast P."/>
            <person name="Oberbeckmann S."/>
            <person name="Bunk B."/>
            <person name="Jeske O."/>
            <person name="Meyerdierks A."/>
            <person name="Storesund J.E."/>
            <person name="Kallscheuer N."/>
            <person name="Luecker S."/>
            <person name="Lage O.M."/>
            <person name="Pohl T."/>
            <person name="Merkel B.J."/>
            <person name="Hornburger P."/>
            <person name="Mueller R.-W."/>
            <person name="Bruemmer F."/>
            <person name="Labrenz M."/>
            <person name="Spormann A.M."/>
            <person name="Op den Camp H."/>
            <person name="Overmann J."/>
            <person name="Amann R."/>
            <person name="Jetten M.S.M."/>
            <person name="Mascher T."/>
            <person name="Medema M.H."/>
            <person name="Devos D.P."/>
            <person name="Kaster A.-K."/>
            <person name="Ovreas L."/>
            <person name="Rohde M."/>
            <person name="Galperin M.Y."/>
            <person name="Jogler C."/>
        </authorList>
    </citation>
    <scope>NUCLEOTIDE SEQUENCE [LARGE SCALE GENOMIC DNA]</scope>
    <source>
        <strain evidence="1 2">Mal48</strain>
    </source>
</reference>
<dbReference type="OrthoDB" id="9894719at2"/>
<sequence length="210" mass="23693">MPTQFQANIAEHFSGDLETAREIFAEHPWLLVPDLQLDWLERGYQGTYRNVEVGAGSPADFAIHFHLQGKLYIQLIRLASPRAPIVVDCSQPSEFIAALQDVQSWKQTVQDRQLPFQELIPASGVVFMYRIVIGRSSQFSENEKAEMKAAQNWDVRIRSYDWLIEKAGEYSTFMVQALDACGPPKSGAEFVSDFPGLVERLDGPTPPYLS</sequence>
<proteinExistence type="predicted"/>
<protein>
    <submittedName>
        <fullName evidence="1">Uncharacterized protein</fullName>
    </submittedName>
</protein>
<evidence type="ECO:0000313" key="1">
    <source>
        <dbReference type="EMBL" id="QDT31475.1"/>
    </source>
</evidence>
<dbReference type="RefSeq" id="WP_145196065.1">
    <property type="nucleotide sequence ID" value="NZ_CP036267.1"/>
</dbReference>
<evidence type="ECO:0000313" key="2">
    <source>
        <dbReference type="Proteomes" id="UP000315724"/>
    </source>
</evidence>
<dbReference type="KEGG" id="tpol:Mal48_07090"/>
<dbReference type="EMBL" id="CP036267">
    <property type="protein sequence ID" value="QDT31475.1"/>
    <property type="molecule type" value="Genomic_DNA"/>
</dbReference>